<dbReference type="InterPro" id="IPR029058">
    <property type="entry name" value="AB_hydrolase_fold"/>
</dbReference>
<proteinExistence type="inferred from homology"/>
<reference evidence="4 5" key="1">
    <citation type="submission" date="2022-06" db="EMBL/GenBank/DDBJ databases">
        <title>Ideonella sp. NS12-5 Genome sequencing and assembly.</title>
        <authorList>
            <person name="Jung Y."/>
        </authorList>
    </citation>
    <scope>NUCLEOTIDE SEQUENCE [LARGE SCALE GENOMIC DNA]</scope>
    <source>
        <strain evidence="4 5">NS12-5</strain>
    </source>
</reference>
<accession>A0ABT1BQY0</accession>
<gene>
    <name evidence="4" type="ORF">M0L44_16110</name>
</gene>
<organism evidence="4 5">
    <name type="scientific">Ideonella oryzae</name>
    <dbReference type="NCBI Taxonomy" id="2937441"/>
    <lineage>
        <taxon>Bacteria</taxon>
        <taxon>Pseudomonadati</taxon>
        <taxon>Pseudomonadota</taxon>
        <taxon>Betaproteobacteria</taxon>
        <taxon>Burkholderiales</taxon>
        <taxon>Sphaerotilaceae</taxon>
        <taxon>Ideonella</taxon>
    </lineage>
</organism>
<keyword evidence="2" id="KW-0378">Hydrolase</keyword>
<dbReference type="SUPFAM" id="SSF53474">
    <property type="entry name" value="alpha/beta-Hydrolases"/>
    <property type="match status" value="1"/>
</dbReference>
<evidence type="ECO:0000256" key="1">
    <source>
        <dbReference type="ARBA" id="ARBA00006499"/>
    </source>
</evidence>
<protein>
    <submittedName>
        <fullName evidence="4">Phospholipase</fullName>
    </submittedName>
</protein>
<dbReference type="Gene3D" id="3.40.50.1820">
    <property type="entry name" value="alpha/beta hydrolase"/>
    <property type="match status" value="1"/>
</dbReference>
<keyword evidence="5" id="KW-1185">Reference proteome</keyword>
<evidence type="ECO:0000313" key="5">
    <source>
        <dbReference type="Proteomes" id="UP001204851"/>
    </source>
</evidence>
<comment type="similarity">
    <text evidence="1">Belongs to the AB hydrolase superfamily. AB hydrolase 2 family.</text>
</comment>
<dbReference type="EMBL" id="JAMXMC010000009">
    <property type="protein sequence ID" value="MCO5978224.1"/>
    <property type="molecule type" value="Genomic_DNA"/>
</dbReference>
<evidence type="ECO:0000313" key="4">
    <source>
        <dbReference type="EMBL" id="MCO5978224.1"/>
    </source>
</evidence>
<name>A0ABT1BQY0_9BURK</name>
<dbReference type="InterPro" id="IPR050565">
    <property type="entry name" value="LYPA1-2/EST-like"/>
</dbReference>
<dbReference type="PANTHER" id="PTHR10655:SF17">
    <property type="entry name" value="LYSOPHOSPHOLIPASE-LIKE PROTEIN 1"/>
    <property type="match status" value="1"/>
</dbReference>
<dbReference type="PANTHER" id="PTHR10655">
    <property type="entry name" value="LYSOPHOSPHOLIPASE-RELATED"/>
    <property type="match status" value="1"/>
</dbReference>
<sequence>MHALMQTPGPVETDPVSGLSLRLLQPAPVAPRRLLVLLHGVGGNEQSVAGLAAGVPEDTLVVLVRGPLALGPQQFAWFQVAFTAHGPRIVPEQAEQSRLALIALIAELQRAHGVTPAHTVVAGFSQGGIMSASVALSAPAAVAGFGLLSGRILPELEPHLAPLAALAGLQGFVGHGTCDSKLPVDWAHRAHQGLDALGVPHVLRLYPIDHGISAEMQADFLAWWQALA</sequence>
<feature type="domain" description="Phospholipase/carboxylesterase/thioesterase" evidence="3">
    <location>
        <begin position="31"/>
        <end position="216"/>
    </location>
</feature>
<evidence type="ECO:0000256" key="2">
    <source>
        <dbReference type="ARBA" id="ARBA00022801"/>
    </source>
</evidence>
<evidence type="ECO:0000259" key="3">
    <source>
        <dbReference type="Pfam" id="PF02230"/>
    </source>
</evidence>
<comment type="caution">
    <text evidence="4">The sequence shown here is derived from an EMBL/GenBank/DDBJ whole genome shotgun (WGS) entry which is preliminary data.</text>
</comment>
<dbReference type="Proteomes" id="UP001204851">
    <property type="component" value="Unassembled WGS sequence"/>
</dbReference>
<dbReference type="RefSeq" id="WP_252770831.1">
    <property type="nucleotide sequence ID" value="NZ_JAMXMC010000009.1"/>
</dbReference>
<dbReference type="Pfam" id="PF02230">
    <property type="entry name" value="Abhydrolase_2"/>
    <property type="match status" value="1"/>
</dbReference>
<dbReference type="InterPro" id="IPR003140">
    <property type="entry name" value="PLipase/COase/thioEstase"/>
</dbReference>